<feature type="region of interest" description="Disordered" evidence="2">
    <location>
        <begin position="951"/>
        <end position="999"/>
    </location>
</feature>
<dbReference type="GO" id="GO:0003682">
    <property type="term" value="F:chromatin binding"/>
    <property type="evidence" value="ECO:0007669"/>
    <property type="project" value="TreeGrafter"/>
</dbReference>
<dbReference type="AlphaFoldDB" id="F4PU49"/>
<evidence type="ECO:0000313" key="6">
    <source>
        <dbReference type="Proteomes" id="UP000007797"/>
    </source>
</evidence>
<keyword evidence="6" id="KW-1185">Reference proteome</keyword>
<evidence type="ECO:0000313" key="5">
    <source>
        <dbReference type="EMBL" id="EGG20975.1"/>
    </source>
</evidence>
<dbReference type="GO" id="GO:0000278">
    <property type="term" value="P:mitotic cell cycle"/>
    <property type="evidence" value="ECO:0007669"/>
    <property type="project" value="TreeGrafter"/>
</dbReference>
<gene>
    <name evidence="5" type="ORF">DFA_00844</name>
</gene>
<name>F4PU49_CACFS</name>
<dbReference type="STRING" id="1054147.F4PU49"/>
<reference evidence="6" key="1">
    <citation type="journal article" date="2011" name="Genome Res.">
        <title>Phylogeny-wide analysis of social amoeba genomes highlights ancient origins for complex intercellular communication.</title>
        <authorList>
            <person name="Heidel A.J."/>
            <person name="Lawal H.M."/>
            <person name="Felder M."/>
            <person name="Schilde C."/>
            <person name="Helps N.R."/>
            <person name="Tunggal B."/>
            <person name="Rivero F."/>
            <person name="John U."/>
            <person name="Schleicher M."/>
            <person name="Eichinger L."/>
            <person name="Platzer M."/>
            <person name="Noegel A.A."/>
            <person name="Schaap P."/>
            <person name="Gloeckner G."/>
        </authorList>
    </citation>
    <scope>NUCLEOTIDE SEQUENCE [LARGE SCALE GENOMIC DNA]</scope>
    <source>
        <strain evidence="6">SH3</strain>
    </source>
</reference>
<dbReference type="OMA" id="EIVITIA"/>
<dbReference type="Pfam" id="PF12341">
    <property type="entry name" value="Mcl1_mid"/>
    <property type="match status" value="1"/>
</dbReference>
<dbReference type="SUPFAM" id="SSF50969">
    <property type="entry name" value="YVTN repeat-like/Quinoprotein amine dehydrogenase"/>
    <property type="match status" value="1"/>
</dbReference>
<dbReference type="OrthoDB" id="427368at2759"/>
<protein>
    <recommendedName>
        <fullName evidence="7">Minichromosome loss protein Mcl1 middle region domain-containing protein</fullName>
    </recommendedName>
</protein>
<dbReference type="PROSITE" id="PS50294">
    <property type="entry name" value="WD_REPEATS_REGION"/>
    <property type="match status" value="2"/>
</dbReference>
<feature type="compositionally biased region" description="Acidic residues" evidence="2">
    <location>
        <begin position="373"/>
        <end position="391"/>
    </location>
</feature>
<evidence type="ECO:0000259" key="4">
    <source>
        <dbReference type="Pfam" id="PF24817"/>
    </source>
</evidence>
<dbReference type="InterPro" id="IPR015943">
    <property type="entry name" value="WD40/YVTN_repeat-like_dom_sf"/>
</dbReference>
<feature type="domain" description="WDHD1/CFT4 second beta-propeller" evidence="3">
    <location>
        <begin position="528"/>
        <end position="809"/>
    </location>
</feature>
<feature type="repeat" description="WD" evidence="1">
    <location>
        <begin position="171"/>
        <end position="199"/>
    </location>
</feature>
<dbReference type="GO" id="GO:0006261">
    <property type="term" value="P:DNA-templated DNA replication"/>
    <property type="evidence" value="ECO:0007669"/>
    <property type="project" value="TreeGrafter"/>
</dbReference>
<evidence type="ECO:0008006" key="7">
    <source>
        <dbReference type="Google" id="ProtNLM"/>
    </source>
</evidence>
<dbReference type="PANTHER" id="PTHR19932:SF10">
    <property type="entry name" value="WD REPEAT AND HMG-BOX DNA-BINDING PROTEIN 1"/>
    <property type="match status" value="1"/>
</dbReference>
<feature type="repeat" description="WD" evidence="1">
    <location>
        <begin position="269"/>
        <end position="301"/>
    </location>
</feature>
<accession>F4PU49</accession>
<dbReference type="Proteomes" id="UP000007797">
    <property type="component" value="Unassembled WGS sequence"/>
</dbReference>
<dbReference type="GO" id="GO:0006281">
    <property type="term" value="P:DNA repair"/>
    <property type="evidence" value="ECO:0007669"/>
    <property type="project" value="TreeGrafter"/>
</dbReference>
<dbReference type="Pfam" id="PF24817">
    <property type="entry name" value="WD40_WDHD1_1st"/>
    <property type="match status" value="1"/>
</dbReference>
<feature type="domain" description="WDHD1 first WD40" evidence="4">
    <location>
        <begin position="117"/>
        <end position="343"/>
    </location>
</feature>
<dbReference type="InterPro" id="IPR036322">
    <property type="entry name" value="WD40_repeat_dom_sf"/>
</dbReference>
<dbReference type="SUPFAM" id="SSF50978">
    <property type="entry name" value="WD40 repeat-like"/>
    <property type="match status" value="1"/>
</dbReference>
<dbReference type="PROSITE" id="PS50082">
    <property type="entry name" value="WD_REPEATS_2"/>
    <property type="match status" value="2"/>
</dbReference>
<sequence>MSNKSKGAGGAGVGFIDSQPLNTNASIFYHPLNNKYVITSSNGSNEINIHDSSTKSMIMKLANHPTTSSPLTHIALSPNGNALVSSSSDDDNGSIKMCKIEEYLKNFNSSSTTAIQSNAQSLLSFSNAPTYMAFTATGSYLAVCSKDIIKIISMIDPSLIITLRAHPDAMVRTIAYSPDGNYLASCATDGTIKIWSTSTFNDDKIEPIFVKQLFSPSPFLSKTNIKMDWHPNSKIISIPVGNGVICLQKQEDGDNDQDELWKEIFTFENDGHTKTILSVQWSPNGEYLASCSLDKHLLIWSKANPNDGPIGQLIKNDHIIYDLAWKPLSNTISFIDSKGRIGTFINVIPKNMIHPSKGATLSSHQALSQLLQDDEMDQEEEEEEEVEEQEETQEKEKKVVGGRLKKIKSSSSSTTTKQNKNDDSFDFLDDDKKKKKPSSSSSSYMDDEAMDDEDMDDDFGDFVDDDDEDLDRDTNFDENGMEYSAKKKKSIQPQKSYSKPTTKSNASSAPIDYEILLKTVAKQNKLASFQPGSTLFLNNKKRYFMAYNMIGCIVKREEEDEKLPGSIEIEFNEASVHRKVTITDNNMLDMGALGEKGAIFASSRKNLLHFNAFDSLGASSSWTYTIAANDPIVGVAIGSKYIAACSHHRTVRIFTLGGVQFTQLSIGGDFVTMSISCKDVLALVYGTADQMTLVCQDLNTGNIIYQGPICISTNATLKWIGFSNNSDTTLTTVDSNSVVRTLTRGWPTKQAPLQWSPLMDFKQMATKLSSTTCWVVGLNDSHIHCIVCTDFPQTLPRPILTPIQINLPLLLNDQIINQNLQEKYLKQKIGFNKLSFEGNLTTKDQADFDAVLIRMINDSLDHNRAQICYDLFQQLQLKKSQEIVITIANQKKLSFVTKKLYELIESIQLQSIPNKTIEKPTVVQPVVTEATPATTTTTKKSSNTLIVDDDDADITTNEDSDDDSKKKKSTNVKSNTPPKKLIPSKPDIKQDTVVTKPTTTTVKKPLPFAKLDTSFTSGYKYV</sequence>
<dbReference type="KEGG" id="dfa:DFA_00844"/>
<feature type="compositionally biased region" description="Polar residues" evidence="2">
    <location>
        <begin position="491"/>
        <end position="506"/>
    </location>
</feature>
<evidence type="ECO:0000256" key="1">
    <source>
        <dbReference type="PROSITE-ProRule" id="PRU00221"/>
    </source>
</evidence>
<dbReference type="InterPro" id="IPR057646">
    <property type="entry name" value="WD40_WDHD1_1st"/>
</dbReference>
<evidence type="ECO:0000256" key="2">
    <source>
        <dbReference type="SAM" id="MobiDB-lite"/>
    </source>
</evidence>
<dbReference type="RefSeq" id="XP_004358825.1">
    <property type="nucleotide sequence ID" value="XM_004358768.1"/>
</dbReference>
<dbReference type="InterPro" id="IPR011044">
    <property type="entry name" value="Quino_amine_DH_bsu"/>
</dbReference>
<dbReference type="SMART" id="SM00320">
    <property type="entry name" value="WD40"/>
    <property type="match status" value="5"/>
</dbReference>
<dbReference type="EMBL" id="GL883010">
    <property type="protein sequence ID" value="EGG20975.1"/>
    <property type="molecule type" value="Genomic_DNA"/>
</dbReference>
<feature type="compositionally biased region" description="Acidic residues" evidence="2">
    <location>
        <begin position="951"/>
        <end position="962"/>
    </location>
</feature>
<evidence type="ECO:0000259" key="3">
    <source>
        <dbReference type="Pfam" id="PF12341"/>
    </source>
</evidence>
<organism evidence="5 6">
    <name type="scientific">Cavenderia fasciculata</name>
    <name type="common">Slime mold</name>
    <name type="synonym">Dictyostelium fasciculatum</name>
    <dbReference type="NCBI Taxonomy" id="261658"/>
    <lineage>
        <taxon>Eukaryota</taxon>
        <taxon>Amoebozoa</taxon>
        <taxon>Evosea</taxon>
        <taxon>Eumycetozoa</taxon>
        <taxon>Dictyostelia</taxon>
        <taxon>Acytosteliales</taxon>
        <taxon>Cavenderiaceae</taxon>
        <taxon>Cavenderia</taxon>
    </lineage>
</organism>
<feature type="region of interest" description="Disordered" evidence="2">
    <location>
        <begin position="373"/>
        <end position="506"/>
    </location>
</feature>
<dbReference type="GeneID" id="14873730"/>
<keyword evidence="1" id="KW-0853">WD repeat</keyword>
<feature type="compositionally biased region" description="Acidic residues" evidence="2">
    <location>
        <begin position="445"/>
        <end position="471"/>
    </location>
</feature>
<dbReference type="InterPro" id="IPR022100">
    <property type="entry name" value="WDHD1/CFT4_beta-prop_2nd"/>
</dbReference>
<dbReference type="Pfam" id="PF00400">
    <property type="entry name" value="WD40"/>
    <property type="match status" value="1"/>
</dbReference>
<proteinExistence type="predicted"/>
<dbReference type="GO" id="GO:0043596">
    <property type="term" value="C:nuclear replication fork"/>
    <property type="evidence" value="ECO:0007669"/>
    <property type="project" value="TreeGrafter"/>
</dbReference>
<dbReference type="Gene3D" id="2.130.10.10">
    <property type="entry name" value="YVTN repeat-like/Quinoprotein amine dehydrogenase"/>
    <property type="match status" value="2"/>
</dbReference>
<dbReference type="PANTHER" id="PTHR19932">
    <property type="entry name" value="WD REPEAT AND HMG-BOX DNA BINDING PROTEIN"/>
    <property type="match status" value="1"/>
</dbReference>
<dbReference type="InterPro" id="IPR001680">
    <property type="entry name" value="WD40_rpt"/>
</dbReference>